<accession>A0A1M4ZYB8</accession>
<dbReference type="PANTHER" id="PTHR47099">
    <property type="entry name" value="METHYLCOBAMIDE:COM METHYLTRANSFERASE MTBA"/>
    <property type="match status" value="1"/>
</dbReference>
<sequence length="321" mass="36815">MTPRENVLEVINWGNPEYVPLMNECDPYFFSGVCNLEMTFGGPDAFGVNWVSTPEGSIPEPGKFLFCDISEWRDYVKIPDVDKIDFKAMAKHDLVGFDWDNKLLNFFYPAGLFDRLVAFMGFENALISLAEDPESCDDFFHEMMKYRIQVLERAIEAYKPDMVTYVDDMAHAKGLFISPETYRKLIKPYHRQIVQTVKSRGVIFNQHICGKCEDLLDDFVEIGVQVWNSAQPINDLAAVQKKYKGKLVVEGGWDTSGPASYLDSSIELVMEEAMRNIKEYGVNKGFIFWPIIMNKQGNGMIVGDERLDKLTEVWPTISRIY</sequence>
<dbReference type="AlphaFoldDB" id="A0A1M4ZYB8"/>
<reference evidence="2 3" key="1">
    <citation type="submission" date="2016-11" db="EMBL/GenBank/DDBJ databases">
        <authorList>
            <person name="Jaros S."/>
            <person name="Januszkiewicz K."/>
            <person name="Wedrychowicz H."/>
        </authorList>
    </citation>
    <scope>NUCLEOTIDE SEQUENCE [LARGE SCALE GENOMIC DNA]</scope>
    <source>
        <strain evidence="2 3">DSM 17459</strain>
    </source>
</reference>
<dbReference type="EMBL" id="FQVI01000017">
    <property type="protein sequence ID" value="SHF22857.1"/>
    <property type="molecule type" value="Genomic_DNA"/>
</dbReference>
<protein>
    <submittedName>
        <fullName evidence="2">Uroporphyrinogen decarboxylase (URO-D)</fullName>
    </submittedName>
</protein>
<dbReference type="InterPro" id="IPR000257">
    <property type="entry name" value="Uroporphyrinogen_deCOase"/>
</dbReference>
<dbReference type="OrthoDB" id="9780425at2"/>
<proteinExistence type="predicted"/>
<dbReference type="Proteomes" id="UP000184245">
    <property type="component" value="Unassembled WGS sequence"/>
</dbReference>
<dbReference type="Pfam" id="PF01208">
    <property type="entry name" value="URO-D"/>
    <property type="match status" value="1"/>
</dbReference>
<name>A0A1M4ZYB8_9CLOT</name>
<organism evidence="2 3">
    <name type="scientific">Lactonifactor longoviformis DSM 17459</name>
    <dbReference type="NCBI Taxonomy" id="1122155"/>
    <lineage>
        <taxon>Bacteria</taxon>
        <taxon>Bacillati</taxon>
        <taxon>Bacillota</taxon>
        <taxon>Clostridia</taxon>
        <taxon>Eubacteriales</taxon>
        <taxon>Clostridiaceae</taxon>
        <taxon>Lactonifactor</taxon>
    </lineage>
</organism>
<dbReference type="PANTHER" id="PTHR47099:SF1">
    <property type="entry name" value="METHYLCOBAMIDE:COM METHYLTRANSFERASE MTBA"/>
    <property type="match status" value="1"/>
</dbReference>
<evidence type="ECO:0000313" key="3">
    <source>
        <dbReference type="Proteomes" id="UP000184245"/>
    </source>
</evidence>
<evidence type="ECO:0000259" key="1">
    <source>
        <dbReference type="Pfam" id="PF01208"/>
    </source>
</evidence>
<dbReference type="SUPFAM" id="SSF51726">
    <property type="entry name" value="UROD/MetE-like"/>
    <property type="match status" value="1"/>
</dbReference>
<dbReference type="InterPro" id="IPR038071">
    <property type="entry name" value="UROD/MetE-like_sf"/>
</dbReference>
<feature type="domain" description="Uroporphyrinogen decarboxylase (URO-D)" evidence="1">
    <location>
        <begin position="120"/>
        <end position="288"/>
    </location>
</feature>
<gene>
    <name evidence="2" type="ORF">SAMN02745158_02955</name>
</gene>
<dbReference type="RefSeq" id="WP_072853096.1">
    <property type="nucleotide sequence ID" value="NZ_FQVI01000017.1"/>
</dbReference>
<dbReference type="STRING" id="1122155.SAMN02745158_02955"/>
<dbReference type="GO" id="GO:0004853">
    <property type="term" value="F:uroporphyrinogen decarboxylase activity"/>
    <property type="evidence" value="ECO:0007669"/>
    <property type="project" value="InterPro"/>
</dbReference>
<keyword evidence="3" id="KW-1185">Reference proteome</keyword>
<evidence type="ECO:0000313" key="2">
    <source>
        <dbReference type="EMBL" id="SHF22857.1"/>
    </source>
</evidence>
<dbReference type="GO" id="GO:0006779">
    <property type="term" value="P:porphyrin-containing compound biosynthetic process"/>
    <property type="evidence" value="ECO:0007669"/>
    <property type="project" value="InterPro"/>
</dbReference>
<dbReference type="InterPro" id="IPR052024">
    <property type="entry name" value="Methanogen_methyltrans"/>
</dbReference>
<dbReference type="Gene3D" id="3.20.20.210">
    <property type="match status" value="1"/>
</dbReference>